<reference evidence="2 3" key="1">
    <citation type="submission" date="2018-10" db="EMBL/GenBank/DDBJ databases">
        <authorList>
            <person name="Ekblom R."/>
            <person name="Jareborg N."/>
        </authorList>
    </citation>
    <scope>NUCLEOTIDE SEQUENCE [LARGE SCALE GENOMIC DNA]</scope>
    <source>
        <tissue evidence="2">Muscle</tissue>
    </source>
</reference>
<dbReference type="AlphaFoldDB" id="A0A9X9LDW9"/>
<feature type="compositionally biased region" description="Basic and acidic residues" evidence="1">
    <location>
        <begin position="54"/>
        <end position="68"/>
    </location>
</feature>
<comment type="caution">
    <text evidence="2">The sequence shown here is derived from an EMBL/GenBank/DDBJ whole genome shotgun (WGS) entry which is preliminary data.</text>
</comment>
<proteinExistence type="predicted"/>
<keyword evidence="3" id="KW-1185">Reference proteome</keyword>
<evidence type="ECO:0000313" key="3">
    <source>
        <dbReference type="Proteomes" id="UP000269945"/>
    </source>
</evidence>
<gene>
    <name evidence="2" type="ORF">BN2614_LOCUS6</name>
</gene>
<sequence length="82" mass="8914">MLNLCGRVRLQRPWPGLTSGASYARYRAAGPPPSAAGGAPSGSPAPSTTAAPARRREWKQGKKNERSQMRTHTLIFLTQRLL</sequence>
<organism evidence="2 3">
    <name type="scientific">Gulo gulo</name>
    <name type="common">Wolverine</name>
    <name type="synonym">Gluton</name>
    <dbReference type="NCBI Taxonomy" id="48420"/>
    <lineage>
        <taxon>Eukaryota</taxon>
        <taxon>Metazoa</taxon>
        <taxon>Chordata</taxon>
        <taxon>Craniata</taxon>
        <taxon>Vertebrata</taxon>
        <taxon>Euteleostomi</taxon>
        <taxon>Mammalia</taxon>
        <taxon>Eutheria</taxon>
        <taxon>Laurasiatheria</taxon>
        <taxon>Carnivora</taxon>
        <taxon>Caniformia</taxon>
        <taxon>Musteloidea</taxon>
        <taxon>Mustelidae</taxon>
        <taxon>Guloninae</taxon>
        <taxon>Gulo</taxon>
    </lineage>
</organism>
<protein>
    <submittedName>
        <fullName evidence="2">Uncharacterized protein</fullName>
    </submittedName>
</protein>
<dbReference type="EMBL" id="CYRY02001170">
    <property type="protein sequence ID" value="VCW62975.1"/>
    <property type="molecule type" value="Genomic_DNA"/>
</dbReference>
<name>A0A9X9LDW9_GULGU</name>
<evidence type="ECO:0000313" key="2">
    <source>
        <dbReference type="EMBL" id="VCW62975.1"/>
    </source>
</evidence>
<accession>A0A9X9LDW9</accession>
<dbReference type="Proteomes" id="UP000269945">
    <property type="component" value="Unassembled WGS sequence"/>
</dbReference>
<feature type="compositionally biased region" description="Low complexity" evidence="1">
    <location>
        <begin position="24"/>
        <end position="52"/>
    </location>
</feature>
<feature type="region of interest" description="Disordered" evidence="1">
    <location>
        <begin position="24"/>
        <end position="71"/>
    </location>
</feature>
<evidence type="ECO:0000256" key="1">
    <source>
        <dbReference type="SAM" id="MobiDB-lite"/>
    </source>
</evidence>